<feature type="non-terminal residue" evidence="2">
    <location>
        <position position="1"/>
    </location>
</feature>
<reference evidence="2 3" key="1">
    <citation type="submission" date="2013-09" db="EMBL/GenBank/DDBJ databases">
        <title>Corchorus capsularis genome sequencing.</title>
        <authorList>
            <person name="Alam M."/>
            <person name="Haque M.S."/>
            <person name="Islam M.S."/>
            <person name="Emdad E.M."/>
            <person name="Islam M.M."/>
            <person name="Ahmed B."/>
            <person name="Halim A."/>
            <person name="Hossen Q.M.M."/>
            <person name="Hossain M.Z."/>
            <person name="Ahmed R."/>
            <person name="Khan M.M."/>
            <person name="Islam R."/>
            <person name="Rashid M.M."/>
            <person name="Khan S.A."/>
            <person name="Rahman M.S."/>
            <person name="Alam M."/>
        </authorList>
    </citation>
    <scope>NUCLEOTIDE SEQUENCE [LARGE SCALE GENOMIC DNA]</scope>
    <source>
        <strain evidence="3">cv. CVL-1</strain>
        <tissue evidence="2">Whole seedling</tissue>
    </source>
</reference>
<evidence type="ECO:0000313" key="2">
    <source>
        <dbReference type="EMBL" id="OMO98570.1"/>
    </source>
</evidence>
<proteinExistence type="predicted"/>
<feature type="region of interest" description="Disordered" evidence="1">
    <location>
        <begin position="1"/>
        <end position="27"/>
    </location>
</feature>
<dbReference type="Proteomes" id="UP000188268">
    <property type="component" value="Unassembled WGS sequence"/>
</dbReference>
<accession>A0A1R3JUV3</accession>
<keyword evidence="3" id="KW-1185">Reference proteome</keyword>
<feature type="compositionally biased region" description="Basic residues" evidence="1">
    <location>
        <begin position="7"/>
        <end position="17"/>
    </location>
</feature>
<gene>
    <name evidence="2" type="ORF">CCACVL1_04191</name>
</gene>
<evidence type="ECO:0000313" key="3">
    <source>
        <dbReference type="Proteomes" id="UP000188268"/>
    </source>
</evidence>
<comment type="caution">
    <text evidence="2">The sequence shown here is derived from an EMBL/GenBank/DDBJ whole genome shotgun (WGS) entry which is preliminary data.</text>
</comment>
<name>A0A1R3JUV3_COCAP</name>
<evidence type="ECO:0000256" key="1">
    <source>
        <dbReference type="SAM" id="MobiDB-lite"/>
    </source>
</evidence>
<sequence length="27" mass="3088">VGGKLRNLLKQRAKHTQARLSKSLRDL</sequence>
<protein>
    <submittedName>
        <fullName evidence="2">Uncharacterized protein</fullName>
    </submittedName>
</protein>
<dbReference type="AlphaFoldDB" id="A0A1R3JUV3"/>
<feature type="non-terminal residue" evidence="2">
    <location>
        <position position="27"/>
    </location>
</feature>
<dbReference type="Gramene" id="OMO98570">
    <property type="protein sequence ID" value="OMO98570"/>
    <property type="gene ID" value="CCACVL1_04191"/>
</dbReference>
<dbReference type="EMBL" id="AWWV01007071">
    <property type="protein sequence ID" value="OMO98570.1"/>
    <property type="molecule type" value="Genomic_DNA"/>
</dbReference>
<organism evidence="2 3">
    <name type="scientific">Corchorus capsularis</name>
    <name type="common">Jute</name>
    <dbReference type="NCBI Taxonomy" id="210143"/>
    <lineage>
        <taxon>Eukaryota</taxon>
        <taxon>Viridiplantae</taxon>
        <taxon>Streptophyta</taxon>
        <taxon>Embryophyta</taxon>
        <taxon>Tracheophyta</taxon>
        <taxon>Spermatophyta</taxon>
        <taxon>Magnoliopsida</taxon>
        <taxon>eudicotyledons</taxon>
        <taxon>Gunneridae</taxon>
        <taxon>Pentapetalae</taxon>
        <taxon>rosids</taxon>
        <taxon>malvids</taxon>
        <taxon>Malvales</taxon>
        <taxon>Malvaceae</taxon>
        <taxon>Grewioideae</taxon>
        <taxon>Apeibeae</taxon>
        <taxon>Corchorus</taxon>
    </lineage>
</organism>